<dbReference type="NCBIfam" id="TIGR04219">
    <property type="entry name" value="OMP_w_GlyGly"/>
    <property type="match status" value="1"/>
</dbReference>
<evidence type="ECO:0000256" key="1">
    <source>
        <dbReference type="SAM" id="SignalP"/>
    </source>
</evidence>
<reference evidence="2" key="1">
    <citation type="submission" date="2021-11" db="EMBL/GenBank/DDBJ databases">
        <authorList>
            <person name="Rodrigo-Torres L."/>
            <person name="Arahal R. D."/>
            <person name="Lucena T."/>
        </authorList>
    </citation>
    <scope>NUCLEOTIDE SEQUENCE</scope>
    <source>
        <strain evidence="2">CECT 7928</strain>
    </source>
</reference>
<evidence type="ECO:0000313" key="2">
    <source>
        <dbReference type="EMBL" id="CAH0542949.1"/>
    </source>
</evidence>
<keyword evidence="1" id="KW-0732">Signal</keyword>
<sequence>MDRVVFAAMAGAAISLTAIPSVSFAETSQSESITQESQVTAVDAPYTIKMGADMWWGSTKVDNTRRGWVDIPSIYIAYQPTRSALPDMSYRYTAVDGGDFVAFDKHDLSFYYNVVSHKLMTFDVGLTATQYTGSHYRTINSSTQYDFNDLTVNLYSYAEIKIPETEWHIIGQFEVGNMNGIKSTDFMAGIRYQIPFDSMTVSLRGGYRVIDLEFSDLAPASADLSESLVFVDGYFFGTEIRF</sequence>
<feature type="chain" id="PRO_5046890052" description="Outer membrane protein" evidence="1">
    <location>
        <begin position="26"/>
        <end position="242"/>
    </location>
</feature>
<dbReference type="InterPro" id="IPR026387">
    <property type="entry name" value="OMP_w_GlyGly"/>
</dbReference>
<feature type="signal peptide" evidence="1">
    <location>
        <begin position="1"/>
        <end position="25"/>
    </location>
</feature>
<gene>
    <name evidence="2" type="ORF">VMF7928_04327</name>
</gene>
<dbReference type="Proteomes" id="UP000838748">
    <property type="component" value="Unassembled WGS sequence"/>
</dbReference>
<evidence type="ECO:0008006" key="4">
    <source>
        <dbReference type="Google" id="ProtNLM"/>
    </source>
</evidence>
<organism evidence="2 3">
    <name type="scientific">Vibrio marisflavi CECT 7928</name>
    <dbReference type="NCBI Taxonomy" id="634439"/>
    <lineage>
        <taxon>Bacteria</taxon>
        <taxon>Pseudomonadati</taxon>
        <taxon>Pseudomonadota</taxon>
        <taxon>Gammaproteobacteria</taxon>
        <taxon>Vibrionales</taxon>
        <taxon>Vibrionaceae</taxon>
        <taxon>Vibrio</taxon>
    </lineage>
</organism>
<protein>
    <recommendedName>
        <fullName evidence="4">Outer membrane protein</fullName>
    </recommendedName>
</protein>
<dbReference type="EMBL" id="CAKLDM010000003">
    <property type="protein sequence ID" value="CAH0542949.1"/>
    <property type="molecule type" value="Genomic_DNA"/>
</dbReference>
<accession>A0ABN8EBD0</accession>
<proteinExistence type="predicted"/>
<name>A0ABN8EBD0_9VIBR</name>
<comment type="caution">
    <text evidence="2">The sequence shown here is derived from an EMBL/GenBank/DDBJ whole genome shotgun (WGS) entry which is preliminary data.</text>
</comment>
<keyword evidence="3" id="KW-1185">Reference proteome</keyword>
<dbReference type="RefSeq" id="WP_237363808.1">
    <property type="nucleotide sequence ID" value="NZ_CAKLDM010000003.1"/>
</dbReference>
<evidence type="ECO:0000313" key="3">
    <source>
        <dbReference type="Proteomes" id="UP000838748"/>
    </source>
</evidence>